<accession>A0A3L8PRB7</accession>
<dbReference type="AlphaFoldDB" id="A0A3L8PRB7"/>
<proteinExistence type="predicted"/>
<name>A0A3L8PRB7_9GAMM</name>
<protein>
    <submittedName>
        <fullName evidence="1">Uncharacterized protein</fullName>
    </submittedName>
</protein>
<keyword evidence="2" id="KW-1185">Reference proteome</keyword>
<evidence type="ECO:0000313" key="2">
    <source>
        <dbReference type="Proteomes" id="UP000281474"/>
    </source>
</evidence>
<comment type="caution">
    <text evidence="1">The sequence shown here is derived from an EMBL/GenBank/DDBJ whole genome shotgun (WGS) entry which is preliminary data.</text>
</comment>
<sequence length="406" mass="47035">MSTTNIEAQLADNFLIQCFQKPIHEVFQEFSFNGNIYTLNPIHGLQHNHTVIVKMFCTKEGVPPRYYYDNTERYRLLQRDPDAYFELNFLNECLSKSFEILQPKFEQSTFINALNLEYSGVHKTHFLNQFHVTECDKQSEIAETHIHSVNQDSFNSDESQYGLQVLDIWDNDSIHGSEMILWFNNDTEKIVEIPAISTSENRYDLLPESSCYSKGLLECALQLTILPFPVAINFHPYFSLFKNYPPDKYWMEPIGFTTLLSETLNQSALEAYYIIYALPQHIKLIFAQYDAAWLHQLRTVANQELIWQNSTISLIVMFSSEFPFGEQTECAFTLKPITQGDKYLEVLSNSTWEPVLAFEAIEWIKAGNKLSPIDDAFLESCVFRKPVITNDVSSDDSDEMNLSHFC</sequence>
<organism evidence="1 2">
    <name type="scientific">Parashewanella curva</name>
    <dbReference type="NCBI Taxonomy" id="2338552"/>
    <lineage>
        <taxon>Bacteria</taxon>
        <taxon>Pseudomonadati</taxon>
        <taxon>Pseudomonadota</taxon>
        <taxon>Gammaproteobacteria</taxon>
        <taxon>Alteromonadales</taxon>
        <taxon>Shewanellaceae</taxon>
        <taxon>Parashewanella</taxon>
    </lineage>
</organism>
<dbReference type="RefSeq" id="WP_121840764.1">
    <property type="nucleotide sequence ID" value="NZ_ML014870.1"/>
</dbReference>
<gene>
    <name evidence="1" type="ORF">D5018_20095</name>
</gene>
<evidence type="ECO:0000313" key="1">
    <source>
        <dbReference type="EMBL" id="RLV57905.1"/>
    </source>
</evidence>
<dbReference type="Proteomes" id="UP000281474">
    <property type="component" value="Unassembled WGS sequence"/>
</dbReference>
<reference evidence="1 2" key="1">
    <citation type="submission" date="2018-09" db="EMBL/GenBank/DDBJ databases">
        <title>Phylogeny of the Shewanellaceae, and recommendation for two new genera, Pseudoshewanella and Parashewanella.</title>
        <authorList>
            <person name="Wang G."/>
        </authorList>
    </citation>
    <scope>NUCLEOTIDE SEQUENCE [LARGE SCALE GENOMIC DNA]</scope>
    <source>
        <strain evidence="1 2">C51</strain>
    </source>
</reference>
<dbReference type="EMBL" id="QZEI01000121">
    <property type="protein sequence ID" value="RLV57905.1"/>
    <property type="molecule type" value="Genomic_DNA"/>
</dbReference>